<evidence type="ECO:0008006" key="3">
    <source>
        <dbReference type="Google" id="ProtNLM"/>
    </source>
</evidence>
<proteinExistence type="predicted"/>
<keyword evidence="2" id="KW-1185">Reference proteome</keyword>
<dbReference type="PROSITE" id="PS51257">
    <property type="entry name" value="PROKAR_LIPOPROTEIN"/>
    <property type="match status" value="1"/>
</dbReference>
<protein>
    <recommendedName>
        <fullName evidence="3">Lipoprotein</fullName>
    </recommendedName>
</protein>
<sequence>MPQARLVVRSLLFVVLSSIGCTLDCVDLTSVAVEEVRAEAAEVPSPSQRLRLGLQAADRGHAELGGERYTAWSDSSGGSFFSGWATDSDGRDPDSLRIHLQVEFSVWFVDTDLRVCLEASDGNATLQFGKRQCTPWASQYGGWSEVVSDADGRDPDAYRITVETRLAAPGHAIRDFRLGLRGYDGGGAHHAGEARYTPWARRGGGWSRWATDDNGYNPDGFALHLDVKL</sequence>
<gene>
    <name evidence="1" type="ORF">CMC5_071920</name>
</gene>
<accession>A0A0K1EQ69</accession>
<dbReference type="EMBL" id="CP012159">
    <property type="protein sequence ID" value="AKT42964.1"/>
    <property type="molecule type" value="Genomic_DNA"/>
</dbReference>
<evidence type="ECO:0000313" key="1">
    <source>
        <dbReference type="EMBL" id="AKT42964.1"/>
    </source>
</evidence>
<dbReference type="AlphaFoldDB" id="A0A0K1EQ69"/>
<dbReference type="Proteomes" id="UP000067626">
    <property type="component" value="Chromosome"/>
</dbReference>
<dbReference type="KEGG" id="ccro:CMC5_071920"/>
<evidence type="ECO:0000313" key="2">
    <source>
        <dbReference type="Proteomes" id="UP000067626"/>
    </source>
</evidence>
<organism evidence="1 2">
    <name type="scientific">Chondromyces crocatus</name>
    <dbReference type="NCBI Taxonomy" id="52"/>
    <lineage>
        <taxon>Bacteria</taxon>
        <taxon>Pseudomonadati</taxon>
        <taxon>Myxococcota</taxon>
        <taxon>Polyangia</taxon>
        <taxon>Polyangiales</taxon>
        <taxon>Polyangiaceae</taxon>
        <taxon>Chondromyces</taxon>
    </lineage>
</organism>
<name>A0A0K1EQ69_CHOCO</name>
<reference evidence="1 2" key="1">
    <citation type="submission" date="2015-07" db="EMBL/GenBank/DDBJ databases">
        <title>Genome analysis of myxobacterium Chondromyces crocatus Cm c5 reveals a high potential for natural compound synthesis and the genetic basis for the loss of fruiting body formation.</title>
        <authorList>
            <person name="Zaburannyi N."/>
            <person name="Bunk B."/>
            <person name="Maier J."/>
            <person name="Overmann J."/>
            <person name="Mueller R."/>
        </authorList>
    </citation>
    <scope>NUCLEOTIDE SEQUENCE [LARGE SCALE GENOMIC DNA]</scope>
    <source>
        <strain evidence="1 2">Cm c5</strain>
    </source>
</reference>